<feature type="domain" description="Hemerythrin-like" evidence="5">
    <location>
        <begin position="16"/>
        <end position="134"/>
    </location>
</feature>
<organism evidence="6 7">
    <name type="scientific">Candidatus Thiodiazotropha taylori</name>
    <dbReference type="NCBI Taxonomy" id="2792791"/>
    <lineage>
        <taxon>Bacteria</taxon>
        <taxon>Pseudomonadati</taxon>
        <taxon>Pseudomonadota</taxon>
        <taxon>Gammaproteobacteria</taxon>
        <taxon>Chromatiales</taxon>
        <taxon>Sedimenticolaceae</taxon>
        <taxon>Candidatus Thiodiazotropha</taxon>
    </lineage>
</organism>
<dbReference type="EMBL" id="JAHHGM010000006">
    <property type="protein sequence ID" value="MBT2989020.1"/>
    <property type="molecule type" value="Genomic_DNA"/>
</dbReference>
<accession>A0A944M8G3</accession>
<dbReference type="InterPro" id="IPR012312">
    <property type="entry name" value="Hemerythrin-like"/>
</dbReference>
<keyword evidence="2" id="KW-0813">Transport</keyword>
<dbReference type="SUPFAM" id="SSF47188">
    <property type="entry name" value="Hemerythrin-like"/>
    <property type="match status" value="1"/>
</dbReference>
<evidence type="ECO:0000256" key="2">
    <source>
        <dbReference type="ARBA" id="ARBA00022621"/>
    </source>
</evidence>
<evidence type="ECO:0000313" key="6">
    <source>
        <dbReference type="EMBL" id="MBT2989020.1"/>
    </source>
</evidence>
<comment type="caution">
    <text evidence="6">The sequence shown here is derived from an EMBL/GenBank/DDBJ whole genome shotgun (WGS) entry which is preliminary data.</text>
</comment>
<proteinExistence type="inferred from homology"/>
<dbReference type="InterPro" id="IPR012827">
    <property type="entry name" value="Hemerythrin_metal-bd"/>
</dbReference>
<dbReference type="CDD" id="cd12107">
    <property type="entry name" value="Hemerythrin"/>
    <property type="match status" value="1"/>
</dbReference>
<dbReference type="AlphaFoldDB" id="A0A944M8G3"/>
<name>A0A944M8G3_9GAMM</name>
<dbReference type="PANTHER" id="PTHR37164">
    <property type="entry name" value="BACTERIOHEMERYTHRIN"/>
    <property type="match status" value="1"/>
</dbReference>
<gene>
    <name evidence="6" type="ORF">KME65_08640</name>
</gene>
<evidence type="ECO:0000259" key="5">
    <source>
        <dbReference type="Pfam" id="PF01814"/>
    </source>
</evidence>
<evidence type="ECO:0000256" key="1">
    <source>
        <dbReference type="ARBA" id="ARBA00010587"/>
    </source>
</evidence>
<keyword evidence="4" id="KW-0408">Iron</keyword>
<dbReference type="NCBIfam" id="TIGR02481">
    <property type="entry name" value="hemeryth_dom"/>
    <property type="match status" value="1"/>
</dbReference>
<evidence type="ECO:0000256" key="4">
    <source>
        <dbReference type="ARBA" id="ARBA00023004"/>
    </source>
</evidence>
<comment type="similarity">
    <text evidence="1">Belongs to the hemerythrin family.</text>
</comment>
<evidence type="ECO:0000256" key="3">
    <source>
        <dbReference type="ARBA" id="ARBA00022723"/>
    </source>
</evidence>
<dbReference type="GO" id="GO:0046872">
    <property type="term" value="F:metal ion binding"/>
    <property type="evidence" value="ECO:0007669"/>
    <property type="project" value="UniProtKB-KW"/>
</dbReference>
<keyword evidence="3" id="KW-0479">Metal-binding</keyword>
<dbReference type="PROSITE" id="PS00550">
    <property type="entry name" value="HEMERYTHRINS"/>
    <property type="match status" value="1"/>
</dbReference>
<reference evidence="6 7" key="1">
    <citation type="submission" date="2021-05" db="EMBL/GenBank/DDBJ databases">
        <title>Genetic and Functional Diversity in Clade A Lucinid endosymbionts from the Bahamas.</title>
        <authorList>
            <person name="Giani N.M."/>
            <person name="Engel A.S."/>
            <person name="Campbell B.J."/>
        </authorList>
    </citation>
    <scope>NUCLEOTIDE SEQUENCE [LARGE SCALE GENOMIC DNA]</scope>
    <source>
        <strain evidence="6">LUC16012Gg_MoonRockCtena</strain>
    </source>
</reference>
<dbReference type="Proteomes" id="UP000770889">
    <property type="component" value="Unassembled WGS sequence"/>
</dbReference>
<dbReference type="PANTHER" id="PTHR37164:SF1">
    <property type="entry name" value="BACTERIOHEMERYTHRIN"/>
    <property type="match status" value="1"/>
</dbReference>
<dbReference type="Gene3D" id="1.20.120.50">
    <property type="entry name" value="Hemerythrin-like"/>
    <property type="match status" value="1"/>
</dbReference>
<sequence>MKKPFLLWRDDWQLGLECLDKQHMKLVDVLNQLHRFVVHEDTRHYSDRDQLCSQLKSLFDIARRHFKAEEGLMQAKGYPGLGDHRREHLMLLAELREHLREIETESKPFTVSTLTALKHWQIDHVTNSDRLFVDFLKHQPLSDDGQNFEAIAKVQAQPG</sequence>
<keyword evidence="2" id="KW-0561">Oxygen transport</keyword>
<protein>
    <submittedName>
        <fullName evidence="6">Bacteriohemerythrin</fullName>
    </submittedName>
</protein>
<evidence type="ECO:0000313" key="7">
    <source>
        <dbReference type="Proteomes" id="UP000770889"/>
    </source>
</evidence>
<dbReference type="InterPro" id="IPR050669">
    <property type="entry name" value="Hemerythrin"/>
</dbReference>
<dbReference type="Pfam" id="PF01814">
    <property type="entry name" value="Hemerythrin"/>
    <property type="match status" value="1"/>
</dbReference>
<dbReference type="NCBIfam" id="NF033749">
    <property type="entry name" value="bact_hemeryth"/>
    <property type="match status" value="1"/>
</dbReference>
<dbReference type="InterPro" id="IPR035938">
    <property type="entry name" value="Hemerythrin-like_sf"/>
</dbReference>
<dbReference type="InterPro" id="IPR016131">
    <property type="entry name" value="Haemerythrin_Fe_BS"/>
</dbReference>
<dbReference type="GO" id="GO:0005344">
    <property type="term" value="F:oxygen carrier activity"/>
    <property type="evidence" value="ECO:0007669"/>
    <property type="project" value="UniProtKB-KW"/>
</dbReference>